<feature type="transmembrane region" description="Helical" evidence="1">
    <location>
        <begin position="5"/>
        <end position="27"/>
    </location>
</feature>
<keyword evidence="3" id="KW-1185">Reference proteome</keyword>
<accession>A0ABQ6HE65</accession>
<dbReference type="EMBL" id="BSSV01000004">
    <property type="protein sequence ID" value="GLX85824.1"/>
    <property type="molecule type" value="Genomic_DNA"/>
</dbReference>
<keyword evidence="1" id="KW-0812">Transmembrane</keyword>
<evidence type="ECO:0000313" key="2">
    <source>
        <dbReference type="EMBL" id="GLX85824.1"/>
    </source>
</evidence>
<proteinExistence type="predicted"/>
<keyword evidence="1" id="KW-0472">Membrane</keyword>
<organism evidence="2 3">
    <name type="scientific">Thalassotalea loyana</name>
    <dbReference type="NCBI Taxonomy" id="280483"/>
    <lineage>
        <taxon>Bacteria</taxon>
        <taxon>Pseudomonadati</taxon>
        <taxon>Pseudomonadota</taxon>
        <taxon>Gammaproteobacteria</taxon>
        <taxon>Alteromonadales</taxon>
        <taxon>Colwelliaceae</taxon>
        <taxon>Thalassotalea</taxon>
    </lineage>
</organism>
<keyword evidence="1" id="KW-1133">Transmembrane helix</keyword>
<sequence length="61" mass="6983">MIKKIFVSTLQYFGVYVAYCNVASIIATKDVTWSIDANLLPFFAILAWFNIMVEKESKTTK</sequence>
<reference evidence="2 3" key="1">
    <citation type="submission" date="2023-03" db="EMBL/GenBank/DDBJ databases">
        <title>Thalassotalea loyana LMG 22536T draft genome sequence.</title>
        <authorList>
            <person name="Sawabe T."/>
        </authorList>
    </citation>
    <scope>NUCLEOTIDE SEQUENCE [LARGE SCALE GENOMIC DNA]</scope>
    <source>
        <strain evidence="2 3">LMG 22536</strain>
    </source>
</reference>
<gene>
    <name evidence="2" type="ORF">tloyanaT_20760</name>
</gene>
<feature type="transmembrane region" description="Helical" evidence="1">
    <location>
        <begin position="33"/>
        <end position="53"/>
    </location>
</feature>
<evidence type="ECO:0000313" key="3">
    <source>
        <dbReference type="Proteomes" id="UP001157134"/>
    </source>
</evidence>
<protein>
    <submittedName>
        <fullName evidence="2">Uncharacterized protein</fullName>
    </submittedName>
</protein>
<comment type="caution">
    <text evidence="2">The sequence shown here is derived from an EMBL/GenBank/DDBJ whole genome shotgun (WGS) entry which is preliminary data.</text>
</comment>
<dbReference type="Proteomes" id="UP001157134">
    <property type="component" value="Unassembled WGS sequence"/>
</dbReference>
<evidence type="ECO:0000256" key="1">
    <source>
        <dbReference type="SAM" id="Phobius"/>
    </source>
</evidence>
<name>A0ABQ6HE65_9GAMM</name>